<reference evidence="1" key="1">
    <citation type="journal article" date="2012" name="Proc. Natl. Acad. Sci. U.S.A.">
        <title>Antigenic diversity is generated by distinct evolutionary mechanisms in African trypanosome species.</title>
        <authorList>
            <person name="Jackson A.P."/>
            <person name="Berry A."/>
            <person name="Aslett M."/>
            <person name="Allison H.C."/>
            <person name="Burton P."/>
            <person name="Vavrova-Anderson J."/>
            <person name="Brown R."/>
            <person name="Browne H."/>
            <person name="Corton N."/>
            <person name="Hauser H."/>
            <person name="Gamble J."/>
            <person name="Gilderthorp R."/>
            <person name="Marcello L."/>
            <person name="McQuillan J."/>
            <person name="Otto T.D."/>
            <person name="Quail M.A."/>
            <person name="Sanders M.J."/>
            <person name="van Tonder A."/>
            <person name="Ginger M.L."/>
            <person name="Field M.C."/>
            <person name="Barry J.D."/>
            <person name="Hertz-Fowler C."/>
            <person name="Berriman M."/>
        </authorList>
    </citation>
    <scope>NUCLEOTIDE SEQUENCE</scope>
    <source>
        <strain evidence="1">IL3000</strain>
    </source>
</reference>
<name>G0USB6_TRYCI</name>
<accession>G0USB6</accession>
<organism evidence="1">
    <name type="scientific">Trypanosoma congolense (strain IL3000)</name>
    <dbReference type="NCBI Taxonomy" id="1068625"/>
    <lineage>
        <taxon>Eukaryota</taxon>
        <taxon>Discoba</taxon>
        <taxon>Euglenozoa</taxon>
        <taxon>Kinetoplastea</taxon>
        <taxon>Metakinetoplastina</taxon>
        <taxon>Trypanosomatida</taxon>
        <taxon>Trypanosomatidae</taxon>
        <taxon>Trypanosoma</taxon>
        <taxon>Nannomonas</taxon>
    </lineage>
</organism>
<protein>
    <submittedName>
        <fullName evidence="1">Uncharacterized protein</fullName>
    </submittedName>
</protein>
<sequence>MRRQREKNERGAAINLISTHGPSDDPCLIKWLHQLACANICSIPSGTLQAAHKRTIRKVSATVRHTKKKTNPTTHHLRSYYIPITISLITGSYTRQKVISKEELQHEVK</sequence>
<dbReference type="AlphaFoldDB" id="G0USB6"/>
<dbReference type="EMBL" id="HE575321">
    <property type="protein sequence ID" value="CCC92279.1"/>
    <property type="molecule type" value="Genomic_DNA"/>
</dbReference>
<proteinExistence type="predicted"/>
<evidence type="ECO:0000313" key="1">
    <source>
        <dbReference type="EMBL" id="CCC92279.1"/>
    </source>
</evidence>
<gene>
    <name evidence="1" type="ORF">TCIL3000_8_5010</name>
</gene>